<name>A0A922NLM2_9PLEO</name>
<dbReference type="Proteomes" id="UP000249757">
    <property type="component" value="Unassembled WGS sequence"/>
</dbReference>
<protein>
    <submittedName>
        <fullName evidence="1">Uncharacterized protein</fullName>
    </submittedName>
</protein>
<keyword evidence="2" id="KW-1185">Reference proteome</keyword>
<organism evidence="1 2">
    <name type="scientific">Pyrenophora tritici-repentis</name>
    <dbReference type="NCBI Taxonomy" id="45151"/>
    <lineage>
        <taxon>Eukaryota</taxon>
        <taxon>Fungi</taxon>
        <taxon>Dikarya</taxon>
        <taxon>Ascomycota</taxon>
        <taxon>Pezizomycotina</taxon>
        <taxon>Dothideomycetes</taxon>
        <taxon>Pleosporomycetidae</taxon>
        <taxon>Pleosporales</taxon>
        <taxon>Pleosporineae</taxon>
        <taxon>Pleosporaceae</taxon>
        <taxon>Pyrenophora</taxon>
    </lineage>
</organism>
<evidence type="ECO:0000313" key="1">
    <source>
        <dbReference type="EMBL" id="KAI1516241.1"/>
    </source>
</evidence>
<dbReference type="OrthoDB" id="3692424at2759"/>
<dbReference type="AlphaFoldDB" id="A0A922NLM2"/>
<gene>
    <name evidence="1" type="ORF">Ptr86124_004778</name>
</gene>
<proteinExistence type="predicted"/>
<reference evidence="2" key="1">
    <citation type="journal article" date="2022" name="Microb. Genom.">
        <title>A global pangenome for the wheat fungal pathogen Pyrenophora tritici-repentis and prediction of effector protein structural homology.</title>
        <authorList>
            <person name="Moolhuijzen P.M."/>
            <person name="See P.T."/>
            <person name="Shi G."/>
            <person name="Powell H.R."/>
            <person name="Cockram J."/>
            <person name="Jorgensen L.N."/>
            <person name="Benslimane H."/>
            <person name="Strelkov S.E."/>
            <person name="Turner J."/>
            <person name="Liu Z."/>
            <person name="Moffat C.S."/>
        </authorList>
    </citation>
    <scope>NUCLEOTIDE SEQUENCE [LARGE SCALE GENOMIC DNA]</scope>
</reference>
<comment type="caution">
    <text evidence="1">The sequence shown here is derived from an EMBL/GenBank/DDBJ whole genome shotgun (WGS) entry which is preliminary data.</text>
</comment>
<accession>A0A922NLM2</accession>
<sequence>MDPNAASNLPERLLRQRELPSLRGEDETELRYLVDLIESTSWILSPISPPTCILGRHPPPKNPPLSTSTLSNPSATNAFCASLYTIGKAGARTLELGPEVGKTRKETLGRLLECVEVEVGRLMLNDEWRGRKGSGKGEGK</sequence>
<evidence type="ECO:0000313" key="2">
    <source>
        <dbReference type="Proteomes" id="UP000249757"/>
    </source>
</evidence>
<dbReference type="EMBL" id="NRDI02000005">
    <property type="protein sequence ID" value="KAI1516241.1"/>
    <property type="molecule type" value="Genomic_DNA"/>
</dbReference>